<dbReference type="Gene3D" id="1.10.630.10">
    <property type="entry name" value="Cytochrome P450"/>
    <property type="match status" value="1"/>
</dbReference>
<keyword evidence="5 13" id="KW-0349">Heme</keyword>
<dbReference type="GO" id="GO:0020037">
    <property type="term" value="F:heme binding"/>
    <property type="evidence" value="ECO:0007669"/>
    <property type="project" value="InterPro"/>
</dbReference>
<evidence type="ECO:0000256" key="8">
    <source>
        <dbReference type="ARBA" id="ARBA00022848"/>
    </source>
</evidence>
<evidence type="ECO:0000256" key="3">
    <source>
        <dbReference type="ARBA" id="ARBA00004406"/>
    </source>
</evidence>
<dbReference type="KEGG" id="goe:100908757"/>
<name>A0AAJ7SIN2_9ACAR</name>
<sequence>MFHLLPIIVLVLLLIYILKKRHDGMQFFKRFNIPGPKPSILSGNLWEIYKRGHMVMQREWHAEFGPIVGYFFGPLPILLISDQELLKTILLRDFHDFADRPVSLERLSDLMGPPKGTGFDESLILLRGQRWKDVRSTLTPSFTSKKLKQIAPEMCTSVDLFMENVGSCFIEGKECDIYELLQALTLDTICRVGMGVDFGVQKDVANSKLLKQVKIMTSFPLTFMALILYSLVDVAAILLSIFLRLKNSRENSGSDPITALKKQCSTIVKQRREKPELRRNDLLQLMIDAQMREAPTNIDALIAGDEADENREGENTTAVPGKISACPFSGEGSRGLTDGEVIDNAFLVLLAGYETTSSALAFITKLLLRFPEVQERVRCELLEATAQGKEFDFDRLQRCQYLEAVVQESLRLYPPVYFFTMRACAVQKVYGSITIPKDARIAVSVRELHYDPDVFEDPHDFKPERFLPENKTSAMSWAWQPFGAGPRNCIGMRFAQMEIKITLAKLLSQYRLSSDREPYHDPNIATNVLPNLQRVKDPLSCKLEKL</sequence>
<comment type="cofactor">
    <cofactor evidence="1 13">
        <name>heme</name>
        <dbReference type="ChEBI" id="CHEBI:30413"/>
    </cofactor>
</comment>
<dbReference type="PANTHER" id="PTHR24292:SF102">
    <property type="entry name" value="CYTOCHROME P450 FAMILY-RELATED"/>
    <property type="match status" value="1"/>
</dbReference>
<dbReference type="PANTHER" id="PTHR24292">
    <property type="entry name" value="CYTOCHROME P450"/>
    <property type="match status" value="1"/>
</dbReference>
<keyword evidence="17" id="KW-1185">Reference proteome</keyword>
<dbReference type="CDD" id="cd11055">
    <property type="entry name" value="CYP3A-like"/>
    <property type="match status" value="1"/>
</dbReference>
<dbReference type="RefSeq" id="XP_028968770.1">
    <property type="nucleotide sequence ID" value="XM_029112937.1"/>
</dbReference>
<evidence type="ECO:0000256" key="9">
    <source>
        <dbReference type="ARBA" id="ARBA00023002"/>
    </source>
</evidence>
<dbReference type="PRINTS" id="PR00385">
    <property type="entry name" value="P450"/>
</dbReference>
<dbReference type="GO" id="GO:0004497">
    <property type="term" value="F:monooxygenase activity"/>
    <property type="evidence" value="ECO:0007669"/>
    <property type="project" value="UniProtKB-KW"/>
</dbReference>
<dbReference type="InterPro" id="IPR001128">
    <property type="entry name" value="Cyt_P450"/>
</dbReference>
<accession>A0AAJ7SIN2</accession>
<dbReference type="GO" id="GO:0005789">
    <property type="term" value="C:endoplasmic reticulum membrane"/>
    <property type="evidence" value="ECO:0007669"/>
    <property type="project" value="UniProtKB-SubCell"/>
</dbReference>
<evidence type="ECO:0000256" key="11">
    <source>
        <dbReference type="ARBA" id="ARBA00023033"/>
    </source>
</evidence>
<feature type="chain" id="PRO_5042601256" evidence="16">
    <location>
        <begin position="25"/>
        <end position="546"/>
    </location>
</feature>
<gene>
    <name evidence="18" type="primary">LOC100908757</name>
</gene>
<keyword evidence="9 14" id="KW-0560">Oxidoreductase</keyword>
<dbReference type="GO" id="GO:0016705">
    <property type="term" value="F:oxidoreductase activity, acting on paired donors, with incorporation or reduction of molecular oxygen"/>
    <property type="evidence" value="ECO:0007669"/>
    <property type="project" value="InterPro"/>
</dbReference>
<evidence type="ECO:0000256" key="6">
    <source>
        <dbReference type="ARBA" id="ARBA00022723"/>
    </source>
</evidence>
<keyword evidence="8" id="KW-0492">Microsome</keyword>
<keyword evidence="15" id="KW-0812">Transmembrane</keyword>
<feature type="signal peptide" evidence="16">
    <location>
        <begin position="1"/>
        <end position="24"/>
    </location>
</feature>
<dbReference type="InterPro" id="IPR050476">
    <property type="entry name" value="Insect_CytP450_Detox"/>
</dbReference>
<reference evidence="18" key="1">
    <citation type="submission" date="2025-08" db="UniProtKB">
        <authorList>
            <consortium name="RefSeq"/>
        </authorList>
    </citation>
    <scope>IDENTIFICATION</scope>
</reference>
<evidence type="ECO:0000256" key="2">
    <source>
        <dbReference type="ARBA" id="ARBA00004174"/>
    </source>
</evidence>
<comment type="subcellular location">
    <subcellularLocation>
        <location evidence="3">Endoplasmic reticulum membrane</location>
        <topology evidence="3">Peripheral membrane protein</topology>
    </subcellularLocation>
    <subcellularLocation>
        <location evidence="2">Microsome membrane</location>
        <topology evidence="2">Peripheral membrane protein</topology>
    </subcellularLocation>
</comment>
<proteinExistence type="inferred from homology"/>
<keyword evidence="12 15" id="KW-0472">Membrane</keyword>
<evidence type="ECO:0000256" key="13">
    <source>
        <dbReference type="PIRSR" id="PIRSR602401-1"/>
    </source>
</evidence>
<evidence type="ECO:0000256" key="1">
    <source>
        <dbReference type="ARBA" id="ARBA00001971"/>
    </source>
</evidence>
<organism evidence="17 18">
    <name type="scientific">Galendromus occidentalis</name>
    <name type="common">western predatory mite</name>
    <dbReference type="NCBI Taxonomy" id="34638"/>
    <lineage>
        <taxon>Eukaryota</taxon>
        <taxon>Metazoa</taxon>
        <taxon>Ecdysozoa</taxon>
        <taxon>Arthropoda</taxon>
        <taxon>Chelicerata</taxon>
        <taxon>Arachnida</taxon>
        <taxon>Acari</taxon>
        <taxon>Parasitiformes</taxon>
        <taxon>Mesostigmata</taxon>
        <taxon>Gamasina</taxon>
        <taxon>Phytoseioidea</taxon>
        <taxon>Phytoseiidae</taxon>
        <taxon>Typhlodrominae</taxon>
        <taxon>Galendromus</taxon>
    </lineage>
</organism>
<dbReference type="PROSITE" id="PS00086">
    <property type="entry name" value="CYTOCHROME_P450"/>
    <property type="match status" value="1"/>
</dbReference>
<evidence type="ECO:0000256" key="14">
    <source>
        <dbReference type="RuleBase" id="RU000461"/>
    </source>
</evidence>
<dbReference type="InterPro" id="IPR036396">
    <property type="entry name" value="Cyt_P450_sf"/>
</dbReference>
<feature type="binding site" description="axial binding residue" evidence="13">
    <location>
        <position position="489"/>
    </location>
    <ligand>
        <name>heme</name>
        <dbReference type="ChEBI" id="CHEBI:30413"/>
    </ligand>
    <ligandPart>
        <name>Fe</name>
        <dbReference type="ChEBI" id="CHEBI:18248"/>
    </ligandPart>
</feature>
<evidence type="ECO:0000256" key="16">
    <source>
        <dbReference type="SAM" id="SignalP"/>
    </source>
</evidence>
<dbReference type="Proteomes" id="UP000694867">
    <property type="component" value="Unplaced"/>
</dbReference>
<dbReference type="AlphaFoldDB" id="A0AAJ7SIN2"/>
<dbReference type="SUPFAM" id="SSF48264">
    <property type="entry name" value="Cytochrome P450"/>
    <property type="match status" value="1"/>
</dbReference>
<feature type="transmembrane region" description="Helical" evidence="15">
    <location>
        <begin position="221"/>
        <end position="243"/>
    </location>
</feature>
<evidence type="ECO:0000256" key="4">
    <source>
        <dbReference type="ARBA" id="ARBA00010617"/>
    </source>
</evidence>
<evidence type="ECO:0000313" key="18">
    <source>
        <dbReference type="RefSeq" id="XP_028968770.1"/>
    </source>
</evidence>
<evidence type="ECO:0000256" key="5">
    <source>
        <dbReference type="ARBA" id="ARBA00022617"/>
    </source>
</evidence>
<dbReference type="Pfam" id="PF00067">
    <property type="entry name" value="p450"/>
    <property type="match status" value="2"/>
</dbReference>
<keyword evidence="15" id="KW-1133">Transmembrane helix</keyword>
<dbReference type="InterPro" id="IPR017972">
    <property type="entry name" value="Cyt_P450_CS"/>
</dbReference>
<dbReference type="GO" id="GO:0005506">
    <property type="term" value="F:iron ion binding"/>
    <property type="evidence" value="ECO:0007669"/>
    <property type="project" value="InterPro"/>
</dbReference>
<protein>
    <submittedName>
        <fullName evidence="18">Cytochrome P450 3A5</fullName>
    </submittedName>
</protein>
<dbReference type="GeneID" id="100908757"/>
<evidence type="ECO:0000256" key="10">
    <source>
        <dbReference type="ARBA" id="ARBA00023004"/>
    </source>
</evidence>
<keyword evidence="10 13" id="KW-0408">Iron</keyword>
<keyword evidence="7" id="KW-0256">Endoplasmic reticulum</keyword>
<keyword evidence="6 13" id="KW-0479">Metal-binding</keyword>
<evidence type="ECO:0000313" key="17">
    <source>
        <dbReference type="Proteomes" id="UP000694867"/>
    </source>
</evidence>
<keyword evidence="11 14" id="KW-0503">Monooxygenase</keyword>
<keyword evidence="16" id="KW-0732">Signal</keyword>
<evidence type="ECO:0000256" key="15">
    <source>
        <dbReference type="SAM" id="Phobius"/>
    </source>
</evidence>
<comment type="similarity">
    <text evidence="4 14">Belongs to the cytochrome P450 family.</text>
</comment>
<dbReference type="InterPro" id="IPR002401">
    <property type="entry name" value="Cyt_P450_E_grp-I"/>
</dbReference>
<dbReference type="PRINTS" id="PR00463">
    <property type="entry name" value="EP450I"/>
</dbReference>
<evidence type="ECO:0000256" key="7">
    <source>
        <dbReference type="ARBA" id="ARBA00022824"/>
    </source>
</evidence>
<evidence type="ECO:0000256" key="12">
    <source>
        <dbReference type="ARBA" id="ARBA00023136"/>
    </source>
</evidence>